<keyword evidence="1" id="KW-1133">Transmembrane helix</keyword>
<evidence type="ECO:0000313" key="3">
    <source>
        <dbReference type="Proteomes" id="UP000179227"/>
    </source>
</evidence>
<dbReference type="InterPro" id="IPR043716">
    <property type="entry name" value="DUF5657"/>
</dbReference>
<dbReference type="AlphaFoldDB" id="A0A1F5HYK8"/>
<reference evidence="2 3" key="1">
    <citation type="journal article" date="2016" name="Nat. Commun.">
        <title>Thousands of microbial genomes shed light on interconnected biogeochemical processes in an aquifer system.</title>
        <authorList>
            <person name="Anantharaman K."/>
            <person name="Brown C.T."/>
            <person name="Hug L.A."/>
            <person name="Sharon I."/>
            <person name="Castelle C.J."/>
            <person name="Probst A.J."/>
            <person name="Thomas B.C."/>
            <person name="Singh A."/>
            <person name="Wilkins M.J."/>
            <person name="Karaoz U."/>
            <person name="Brodie E.L."/>
            <person name="Williams K.H."/>
            <person name="Hubbard S.S."/>
            <person name="Banfield J.F."/>
        </authorList>
    </citation>
    <scope>NUCLEOTIDE SEQUENCE [LARGE SCALE GENOMIC DNA]</scope>
</reference>
<comment type="caution">
    <text evidence="2">The sequence shown here is derived from an EMBL/GenBank/DDBJ whole genome shotgun (WGS) entry which is preliminary data.</text>
</comment>
<protein>
    <submittedName>
        <fullName evidence="2">Uncharacterized protein</fullName>
    </submittedName>
</protein>
<evidence type="ECO:0000313" key="2">
    <source>
        <dbReference type="EMBL" id="OGE09254.1"/>
    </source>
</evidence>
<dbReference type="STRING" id="1797729.A3A60_02270"/>
<dbReference type="Pfam" id="PF18901">
    <property type="entry name" value="DUF5657"/>
    <property type="match status" value="1"/>
</dbReference>
<name>A0A1F5HYK8_9BACT</name>
<organism evidence="2 3">
    <name type="scientific">Candidatus Curtissbacteria bacterium RIFCSPLOWO2_01_FULL_42_26</name>
    <dbReference type="NCBI Taxonomy" id="1797729"/>
    <lineage>
        <taxon>Bacteria</taxon>
        <taxon>Candidatus Curtissiibacteriota</taxon>
    </lineage>
</organism>
<sequence>MPIDGSVGSFLQVDAGFLTKAFLVLFLIFYSVFALILFRQIQIMNKKLPTALSPILRFVGIVHLGVALAITFFVVGSF</sequence>
<evidence type="ECO:0000256" key="1">
    <source>
        <dbReference type="SAM" id="Phobius"/>
    </source>
</evidence>
<dbReference type="Proteomes" id="UP000179227">
    <property type="component" value="Unassembled WGS sequence"/>
</dbReference>
<gene>
    <name evidence="2" type="ORF">A3A60_02270</name>
</gene>
<keyword evidence="1" id="KW-0472">Membrane</keyword>
<feature type="transmembrane region" description="Helical" evidence="1">
    <location>
        <begin position="58"/>
        <end position="76"/>
    </location>
</feature>
<feature type="transmembrane region" description="Helical" evidence="1">
    <location>
        <begin position="17"/>
        <end position="38"/>
    </location>
</feature>
<keyword evidence="1" id="KW-0812">Transmembrane</keyword>
<proteinExistence type="predicted"/>
<accession>A0A1F5HYK8</accession>
<dbReference type="EMBL" id="MFBS01000021">
    <property type="protein sequence ID" value="OGE09254.1"/>
    <property type="molecule type" value="Genomic_DNA"/>
</dbReference>